<feature type="domain" description="S1 motif" evidence="2">
    <location>
        <begin position="640"/>
        <end position="709"/>
    </location>
</feature>
<dbReference type="SMART" id="SM00316">
    <property type="entry name" value="S1"/>
    <property type="match status" value="1"/>
</dbReference>
<dbReference type="InterPro" id="IPR003029">
    <property type="entry name" value="S1_domain"/>
</dbReference>
<dbReference type="PANTHER" id="PTHR10724">
    <property type="entry name" value="30S RIBOSOMAL PROTEIN S1"/>
    <property type="match status" value="1"/>
</dbReference>
<dbReference type="InterPro" id="IPR010994">
    <property type="entry name" value="RuvA_2-like"/>
</dbReference>
<dbReference type="KEGG" id="dov:DSCO28_23360"/>
<accession>A0A5K7ZQD9</accession>
<organism evidence="3 4">
    <name type="scientific">Desulfosarcina ovata subsp. sediminis</name>
    <dbReference type="NCBI Taxonomy" id="885957"/>
    <lineage>
        <taxon>Bacteria</taxon>
        <taxon>Pseudomonadati</taxon>
        <taxon>Thermodesulfobacteriota</taxon>
        <taxon>Desulfobacteria</taxon>
        <taxon>Desulfobacterales</taxon>
        <taxon>Desulfosarcinaceae</taxon>
        <taxon>Desulfosarcina</taxon>
    </lineage>
</organism>
<dbReference type="Gene3D" id="2.40.50.140">
    <property type="entry name" value="Nucleic acid-binding proteins"/>
    <property type="match status" value="1"/>
</dbReference>
<sequence>MTNRSHIGTISAEMNLEAARIDAVAQLLADGASVPFISRYRKEATGSLDEVAVATIRDRLTQLQDLDSRRETILGSLEQHGHLTDELKDQVLAAGTMTELEDIYLPYRPKRRTRATIAREKGLEPLADAIFEQAGNDPEALAADYVDAEKDVATIEDALAGARDIIAETINEDQQARSRVRDLFFEQAVIRSQVVAGKETEGAKYKDYFEWSEPVSTAPSHRILAMRRGEKEDILSLAIAPEAEPAVAILETLFIKGDGPDSGQVRLAAQDAYKRLLSRSMETEVRVSLKERADAEAIRVFADNLRQLLLASPLGAKRVMGIDPGYRTGCKIVCLDRQGKLLHNDTIYPHGSERQAEAAAQTVRNLCQKFAIEAMAVGNGTAGRETQAFVERTIDAKTLPVIMVNESGASIYSASEIARQEFPDHDLTVRGAVSIGRRLMDPLSELVKIDAKSIGVGQYQHDVDQFALKGALDDVVVSCVNGVGVEVNQASVQLLTYVSGLGPQLAKNIVAYRDENGAFASRDTLKKVKRLGPKAFEQCAGFLRVKNGDNPLDASAVHPESYAVVQRMADDLGCTVADLINDAGLRKKIDLKRYVTDSVGLPTLTDILEELAKPGRDPREPFEHFAFDENVATIQDLQPGMKLPGIVTNVTNFGAFVDVGVHQDGLVHISELCDRFVKNPADVVSVQQKVTVSVLEVDLPRKRISLSMRSQPGQKPAAATTPAKESARPAKSRPNKRPPKGKGAPRPAGPQPFNNPFADAFKKASKR</sequence>
<dbReference type="SUPFAM" id="SSF47781">
    <property type="entry name" value="RuvA domain 2-like"/>
    <property type="match status" value="2"/>
</dbReference>
<dbReference type="InterPro" id="IPR032639">
    <property type="entry name" value="Tex_YqgF"/>
</dbReference>
<dbReference type="InterPro" id="IPR041692">
    <property type="entry name" value="HHH_9"/>
</dbReference>
<dbReference type="FunFam" id="1.10.10.650:FF:000001">
    <property type="entry name" value="S1 RNA-binding domain 1"/>
    <property type="match status" value="1"/>
</dbReference>
<dbReference type="InterPro" id="IPR023323">
    <property type="entry name" value="Tex-like_dom_sf"/>
</dbReference>
<dbReference type="PROSITE" id="PS50126">
    <property type="entry name" value="S1"/>
    <property type="match status" value="1"/>
</dbReference>
<dbReference type="GO" id="GO:0003735">
    <property type="term" value="F:structural constituent of ribosome"/>
    <property type="evidence" value="ECO:0007669"/>
    <property type="project" value="TreeGrafter"/>
</dbReference>
<evidence type="ECO:0000256" key="1">
    <source>
        <dbReference type="SAM" id="MobiDB-lite"/>
    </source>
</evidence>
<dbReference type="Proteomes" id="UP000425960">
    <property type="component" value="Chromosome"/>
</dbReference>
<dbReference type="GO" id="GO:0006412">
    <property type="term" value="P:translation"/>
    <property type="evidence" value="ECO:0007669"/>
    <property type="project" value="TreeGrafter"/>
</dbReference>
<dbReference type="Pfam" id="PF17674">
    <property type="entry name" value="HHH_9"/>
    <property type="match status" value="1"/>
</dbReference>
<dbReference type="Pfam" id="PF12836">
    <property type="entry name" value="HHH_3"/>
    <property type="match status" value="1"/>
</dbReference>
<reference evidence="3 4" key="1">
    <citation type="submission" date="2019-11" db="EMBL/GenBank/DDBJ databases">
        <title>Comparative genomics of hydrocarbon-degrading Desulfosarcina strains.</title>
        <authorList>
            <person name="Watanabe M."/>
            <person name="Kojima H."/>
            <person name="Fukui M."/>
        </authorList>
    </citation>
    <scope>NUCLEOTIDE SEQUENCE [LARGE SCALE GENOMIC DNA]</scope>
    <source>
        <strain evidence="3 4">28bB2T</strain>
    </source>
</reference>
<dbReference type="Gene3D" id="3.30.420.140">
    <property type="entry name" value="YqgF/RNase H-like domain"/>
    <property type="match status" value="1"/>
</dbReference>
<dbReference type="SUPFAM" id="SSF53098">
    <property type="entry name" value="Ribonuclease H-like"/>
    <property type="match status" value="1"/>
</dbReference>
<gene>
    <name evidence="3" type="ORF">DSCO28_23360</name>
</gene>
<evidence type="ECO:0000259" key="2">
    <source>
        <dbReference type="PROSITE" id="PS50126"/>
    </source>
</evidence>
<dbReference type="InterPro" id="IPR055179">
    <property type="entry name" value="Tex-like_central_region"/>
</dbReference>
<dbReference type="Pfam" id="PF00575">
    <property type="entry name" value="S1"/>
    <property type="match status" value="1"/>
</dbReference>
<dbReference type="InterPro" id="IPR012337">
    <property type="entry name" value="RNaseH-like_sf"/>
</dbReference>
<dbReference type="SUPFAM" id="SSF50249">
    <property type="entry name" value="Nucleic acid-binding proteins"/>
    <property type="match status" value="1"/>
</dbReference>
<dbReference type="Gene3D" id="1.10.150.310">
    <property type="entry name" value="Tex RuvX-like domain-like"/>
    <property type="match status" value="1"/>
</dbReference>
<dbReference type="InterPro" id="IPR044146">
    <property type="entry name" value="S1_Tex"/>
</dbReference>
<feature type="region of interest" description="Disordered" evidence="1">
    <location>
        <begin position="705"/>
        <end position="767"/>
    </location>
</feature>
<dbReference type="InterPro" id="IPR018974">
    <property type="entry name" value="Tex-like_N"/>
</dbReference>
<name>A0A5K7ZQD9_9BACT</name>
<dbReference type="FunFam" id="2.40.50.140:FF:000051">
    <property type="entry name" value="RNA-binding transcriptional accessory protein"/>
    <property type="match status" value="1"/>
</dbReference>
<protein>
    <submittedName>
        <fullName evidence="3">RNA-binding protein</fullName>
    </submittedName>
</protein>
<dbReference type="EMBL" id="AP021876">
    <property type="protein sequence ID" value="BBO81770.1"/>
    <property type="molecule type" value="Genomic_DNA"/>
</dbReference>
<dbReference type="FunFam" id="3.30.420.140:FF:000001">
    <property type="entry name" value="RNA-binding transcriptional accessory protein"/>
    <property type="match status" value="1"/>
</dbReference>
<dbReference type="AlphaFoldDB" id="A0A5K7ZQD9"/>
<dbReference type="InterPro" id="IPR050437">
    <property type="entry name" value="Ribos_protein_bS1-like"/>
</dbReference>
<evidence type="ECO:0000313" key="4">
    <source>
        <dbReference type="Proteomes" id="UP000425960"/>
    </source>
</evidence>
<dbReference type="SUPFAM" id="SSF158832">
    <property type="entry name" value="Tex N-terminal region-like"/>
    <property type="match status" value="1"/>
</dbReference>
<evidence type="ECO:0000313" key="3">
    <source>
        <dbReference type="EMBL" id="BBO81770.1"/>
    </source>
</evidence>
<dbReference type="Gene3D" id="1.10.3500.10">
    <property type="entry name" value="Tex N-terminal region-like"/>
    <property type="match status" value="1"/>
</dbReference>
<proteinExistence type="predicted"/>
<dbReference type="PANTHER" id="PTHR10724:SF10">
    <property type="entry name" value="S1 RNA-BINDING DOMAIN-CONTAINING PROTEIN 1"/>
    <property type="match status" value="1"/>
</dbReference>
<dbReference type="InterPro" id="IPR023319">
    <property type="entry name" value="Tex-like_HTH_dom_sf"/>
</dbReference>
<dbReference type="RefSeq" id="WP_331460257.1">
    <property type="nucleotide sequence ID" value="NZ_AP021876.1"/>
</dbReference>
<dbReference type="Pfam" id="PF22706">
    <property type="entry name" value="Tex_central_region"/>
    <property type="match status" value="1"/>
</dbReference>
<dbReference type="GO" id="GO:0005737">
    <property type="term" value="C:cytoplasm"/>
    <property type="evidence" value="ECO:0007669"/>
    <property type="project" value="UniProtKB-ARBA"/>
</dbReference>
<dbReference type="Gene3D" id="1.10.10.650">
    <property type="entry name" value="RuvA domain 2-like"/>
    <property type="match status" value="1"/>
</dbReference>
<dbReference type="CDD" id="cd05685">
    <property type="entry name" value="S1_Tex"/>
    <property type="match status" value="1"/>
</dbReference>
<feature type="compositionally biased region" description="Basic residues" evidence="1">
    <location>
        <begin position="730"/>
        <end position="740"/>
    </location>
</feature>
<dbReference type="Pfam" id="PF16921">
    <property type="entry name" value="Tex_YqgF"/>
    <property type="match status" value="1"/>
</dbReference>
<dbReference type="InterPro" id="IPR006641">
    <property type="entry name" value="YqgF/RNaseH-like_dom"/>
</dbReference>
<dbReference type="GO" id="GO:0003729">
    <property type="term" value="F:mRNA binding"/>
    <property type="evidence" value="ECO:0007669"/>
    <property type="project" value="UniProtKB-ARBA"/>
</dbReference>
<dbReference type="GO" id="GO:0006139">
    <property type="term" value="P:nucleobase-containing compound metabolic process"/>
    <property type="evidence" value="ECO:0007669"/>
    <property type="project" value="InterPro"/>
</dbReference>
<dbReference type="InterPro" id="IPR037027">
    <property type="entry name" value="YqgF/RNaseH-like_dom_sf"/>
</dbReference>
<dbReference type="FunFam" id="1.10.150.310:FF:000001">
    <property type="entry name" value="RNA-binding transcriptional accessory protein"/>
    <property type="match status" value="1"/>
</dbReference>
<dbReference type="InterPro" id="IPR012340">
    <property type="entry name" value="NA-bd_OB-fold"/>
</dbReference>
<dbReference type="SMART" id="SM00732">
    <property type="entry name" value="YqgFc"/>
    <property type="match status" value="1"/>
</dbReference>
<dbReference type="Pfam" id="PF09371">
    <property type="entry name" value="Tex_N"/>
    <property type="match status" value="1"/>
</dbReference>